<dbReference type="InterPro" id="IPR043129">
    <property type="entry name" value="ATPase_NBD"/>
</dbReference>
<protein>
    <submittedName>
        <fullName evidence="2">tRNA (Adenosine(37)-N6)-threonylcarbamoyltransferase complex dimerization subunit type 1 TsaB</fullName>
        <ecNumber evidence="2">2.3.1.234</ecNumber>
    </submittedName>
</protein>
<dbReference type="SUPFAM" id="SSF53067">
    <property type="entry name" value="Actin-like ATPase domain"/>
    <property type="match status" value="1"/>
</dbReference>
<dbReference type="GO" id="GO:0002949">
    <property type="term" value="P:tRNA threonylcarbamoyladenosine modification"/>
    <property type="evidence" value="ECO:0007669"/>
    <property type="project" value="InterPro"/>
</dbReference>
<evidence type="ECO:0000259" key="1">
    <source>
        <dbReference type="Pfam" id="PF00814"/>
    </source>
</evidence>
<evidence type="ECO:0000313" key="3">
    <source>
        <dbReference type="Proteomes" id="UP001142648"/>
    </source>
</evidence>
<sequence>MRTLAIECATEACSVALFEGDDLLAGDHRVLGRGHAEHLVPMIAALPDKGRAARILVSRGPGSFTGVRIGLAVAGSLAVAWKAPVRGYPTLSLVGAMALEEMDGADITVCMAGGHGEWFVQDFAAGGVPLTPLASLDPAAAAVRGASRQIAGSRASDLAALLEGDHRALSLLPDARRVNALAEGVTGGDTSPLYGRGPDARLPA</sequence>
<dbReference type="NCBIfam" id="TIGR03725">
    <property type="entry name" value="T6A_YeaZ"/>
    <property type="match status" value="1"/>
</dbReference>
<keyword evidence="3" id="KW-1185">Reference proteome</keyword>
<dbReference type="EMBL" id="JAOAMV010000002">
    <property type="protein sequence ID" value="MCT2558302.1"/>
    <property type="molecule type" value="Genomic_DNA"/>
</dbReference>
<dbReference type="AlphaFoldDB" id="A0A9X3AME3"/>
<dbReference type="EC" id="2.3.1.234" evidence="2"/>
<dbReference type="Gene3D" id="3.30.420.40">
    <property type="match status" value="2"/>
</dbReference>
<evidence type="ECO:0000313" key="2">
    <source>
        <dbReference type="EMBL" id="MCT2558302.1"/>
    </source>
</evidence>
<organism evidence="2 3">
    <name type="scientific">Tsuneonella litorea</name>
    <dbReference type="NCBI Taxonomy" id="2976475"/>
    <lineage>
        <taxon>Bacteria</taxon>
        <taxon>Pseudomonadati</taxon>
        <taxon>Pseudomonadota</taxon>
        <taxon>Alphaproteobacteria</taxon>
        <taxon>Sphingomonadales</taxon>
        <taxon>Erythrobacteraceae</taxon>
        <taxon>Tsuneonella</taxon>
    </lineage>
</organism>
<feature type="domain" description="Gcp-like" evidence="1">
    <location>
        <begin position="32"/>
        <end position="123"/>
    </location>
</feature>
<dbReference type="GO" id="GO:0061711">
    <property type="term" value="F:tRNA N(6)-L-threonylcarbamoyladenine synthase activity"/>
    <property type="evidence" value="ECO:0007669"/>
    <property type="project" value="UniProtKB-EC"/>
</dbReference>
<gene>
    <name evidence="2" type="primary">tsaB</name>
    <name evidence="2" type="ORF">N0B51_04850</name>
</gene>
<proteinExistence type="predicted"/>
<comment type="caution">
    <text evidence="2">The sequence shown here is derived from an EMBL/GenBank/DDBJ whole genome shotgun (WGS) entry which is preliminary data.</text>
</comment>
<dbReference type="Proteomes" id="UP001142648">
    <property type="component" value="Unassembled WGS sequence"/>
</dbReference>
<accession>A0A9X3AME3</accession>
<keyword evidence="2" id="KW-0808">Transferase</keyword>
<dbReference type="Pfam" id="PF00814">
    <property type="entry name" value="TsaD"/>
    <property type="match status" value="1"/>
</dbReference>
<dbReference type="InterPro" id="IPR022496">
    <property type="entry name" value="T6A_TsaB"/>
</dbReference>
<reference evidence="2" key="1">
    <citation type="submission" date="2022-09" db="EMBL/GenBank/DDBJ databases">
        <title>The genome sequence of Tsuneonella sp. YG55.</title>
        <authorList>
            <person name="Liu Y."/>
        </authorList>
    </citation>
    <scope>NUCLEOTIDE SEQUENCE</scope>
    <source>
        <strain evidence="2">YG55</strain>
    </source>
</reference>
<dbReference type="InterPro" id="IPR000905">
    <property type="entry name" value="Gcp-like_dom"/>
</dbReference>
<keyword evidence="2" id="KW-0012">Acyltransferase</keyword>
<name>A0A9X3AME3_9SPHN</name>